<evidence type="ECO:0000259" key="11">
    <source>
        <dbReference type="Pfam" id="PF25506"/>
    </source>
</evidence>
<reference evidence="12 13" key="1">
    <citation type="submission" date="2015-02" db="EMBL/GenBank/DDBJ databases">
        <title>Draft genome sequence of Aspergillus parasiticus SU-1.</title>
        <authorList>
            <person name="Yu J."/>
            <person name="Fedorova N."/>
            <person name="Yin Y."/>
            <person name="Losada L."/>
            <person name="Zafar N."/>
            <person name="Taujale R."/>
            <person name="Ehrlich K.C."/>
            <person name="Bhatnagar D."/>
            <person name="Cleveland T.E."/>
            <person name="Bennett J.W."/>
            <person name="Nierman W.C."/>
        </authorList>
    </citation>
    <scope>NUCLEOTIDE SEQUENCE [LARGE SCALE GENOMIC DNA]</scope>
    <source>
        <strain evidence="13">ATCC 56775 / NRRL 5862 / SRRC 143 / SU-1</strain>
    </source>
</reference>
<sequence>MSLNYNPDQSSLINTRWETVFLSERDVAGQIPINYITSSGVSMTAACFGNNVFETQSAEKCISNLLSVGYRRFLVDLYWSVDSRAWTFCPVAIPKNIPVVTVSTTPTMTPTATASASQSTATVVSSSSGWPVYELGPYLCSENLDLSGLIDVFQDYFKDTTSQLNVYIRYLTFNLHVAASAAAPEQPASKVSGDGLPSFSERLDVLMDNRLFHYIYTPSQLANERSNLNESWYEVDDGYKPITEYFTTYELSDGTQSTPDGWPGSKYVQLAKERRLFLEYGSVDPQLEDYNLTAGKSEVIFPPKYLASLVPAPSTDEGGLDYGCIYDADASQVSQANSSWALSSSLSQPQGLNETYALRELSDRVVNLTACGLTPILNNTLFNVTADKAVAPYKNISLSSTWAWAEGEPQGADVADNIDSPQHGRCAIMDVSLGGHWRVANCTDVRRVACRVANLPYNWTISSAAHSYSTAYSEACPDNTTMGVPRTSLENTYLYRYLLTQPSSIIDPASPDPAKREVWLDFNSRDITSCWVTGGPGAKCPYASDPKQLEKRTVLVSAIAAIVICIITALTLFVKCNTNRRYSRRGKRIIHGWEYEGVPS</sequence>
<evidence type="ECO:0000256" key="2">
    <source>
        <dbReference type="ARBA" id="ARBA00022692"/>
    </source>
</evidence>
<dbReference type="InterPro" id="IPR057530">
    <property type="entry name" value="TIM-barrel_MTC6"/>
</dbReference>
<dbReference type="OrthoDB" id="5573651at2759"/>
<evidence type="ECO:0000256" key="10">
    <source>
        <dbReference type="SAM" id="Phobius"/>
    </source>
</evidence>
<keyword evidence="6" id="KW-0325">Glycoprotein</keyword>
<dbReference type="EMBL" id="JZEE01000739">
    <property type="protein sequence ID" value="KJK60434.1"/>
    <property type="molecule type" value="Genomic_DNA"/>
</dbReference>
<dbReference type="Pfam" id="PF25506">
    <property type="entry name" value="TIM-barrel_MTC6"/>
    <property type="match status" value="1"/>
</dbReference>
<keyword evidence="4 10" id="KW-1133">Transmembrane helix</keyword>
<keyword evidence="2 10" id="KW-0812">Transmembrane</keyword>
<keyword evidence="3" id="KW-0732">Signal</keyword>
<evidence type="ECO:0000313" key="13">
    <source>
        <dbReference type="Proteomes" id="UP000033540"/>
    </source>
</evidence>
<feature type="transmembrane region" description="Helical" evidence="10">
    <location>
        <begin position="554"/>
        <end position="574"/>
    </location>
</feature>
<evidence type="ECO:0000256" key="9">
    <source>
        <dbReference type="ARBA" id="ARBA00039865"/>
    </source>
</evidence>
<comment type="subcellular location">
    <subcellularLocation>
        <location evidence="1">Membrane</location>
        <topology evidence="1">Single-pass type I membrane protein</topology>
    </subcellularLocation>
</comment>
<evidence type="ECO:0000256" key="3">
    <source>
        <dbReference type="ARBA" id="ARBA00022729"/>
    </source>
</evidence>
<dbReference type="AlphaFoldDB" id="A0A0F0HY67"/>
<dbReference type="InterPro" id="IPR051008">
    <property type="entry name" value="Telomere_Capping_Maintenance"/>
</dbReference>
<accession>A0A0F0HY67</accession>
<evidence type="ECO:0000256" key="1">
    <source>
        <dbReference type="ARBA" id="ARBA00004479"/>
    </source>
</evidence>
<evidence type="ECO:0000256" key="8">
    <source>
        <dbReference type="ARBA" id="ARBA00038159"/>
    </source>
</evidence>
<dbReference type="GO" id="GO:0016020">
    <property type="term" value="C:membrane"/>
    <property type="evidence" value="ECO:0007669"/>
    <property type="project" value="UniProtKB-SubCell"/>
</dbReference>
<name>A0A0F0HY67_ASPPU</name>
<dbReference type="InterPro" id="IPR016187">
    <property type="entry name" value="CTDL_fold"/>
</dbReference>
<dbReference type="PANTHER" id="PTHR35518:SF2">
    <property type="entry name" value="MAINTENANCE OF TELOMERE CAPPING PROTEIN 6"/>
    <property type="match status" value="1"/>
</dbReference>
<gene>
    <name evidence="12" type="ORF">P875_00053293</name>
</gene>
<comment type="caution">
    <text evidence="12">The sequence shown here is derived from an EMBL/GenBank/DDBJ whole genome shotgun (WGS) entry which is preliminary data.</text>
</comment>
<dbReference type="STRING" id="1403190.A0A0F0HY67"/>
<protein>
    <recommendedName>
        <fullName evidence="9">Maintenance of telomere capping protein 6</fullName>
    </recommendedName>
</protein>
<evidence type="ECO:0000256" key="4">
    <source>
        <dbReference type="ARBA" id="ARBA00022989"/>
    </source>
</evidence>
<organism evidence="12 13">
    <name type="scientific">Aspergillus parasiticus (strain ATCC 56775 / NRRL 5862 / SRRC 143 / SU-1)</name>
    <dbReference type="NCBI Taxonomy" id="1403190"/>
    <lineage>
        <taxon>Eukaryota</taxon>
        <taxon>Fungi</taxon>
        <taxon>Dikarya</taxon>
        <taxon>Ascomycota</taxon>
        <taxon>Pezizomycotina</taxon>
        <taxon>Eurotiomycetes</taxon>
        <taxon>Eurotiomycetidae</taxon>
        <taxon>Eurotiales</taxon>
        <taxon>Aspergillaceae</taxon>
        <taxon>Aspergillus</taxon>
        <taxon>Aspergillus subgen. Circumdati</taxon>
    </lineage>
</organism>
<evidence type="ECO:0000313" key="12">
    <source>
        <dbReference type="EMBL" id="KJK60434.1"/>
    </source>
</evidence>
<evidence type="ECO:0000256" key="7">
    <source>
        <dbReference type="ARBA" id="ARBA00037703"/>
    </source>
</evidence>
<dbReference type="PANTHER" id="PTHR35518">
    <property type="entry name" value="MAINTENANCE OF TELOMOERE CAPPING"/>
    <property type="match status" value="1"/>
</dbReference>
<dbReference type="Proteomes" id="UP000033540">
    <property type="component" value="Unassembled WGS sequence"/>
</dbReference>
<keyword evidence="5 10" id="KW-0472">Membrane</keyword>
<proteinExistence type="inferred from homology"/>
<evidence type="ECO:0000256" key="6">
    <source>
        <dbReference type="ARBA" id="ARBA00023180"/>
    </source>
</evidence>
<comment type="similarity">
    <text evidence="8">Belongs to the MTC6 family.</text>
</comment>
<feature type="domain" description="MTC6 partial TIM-barrel" evidence="11">
    <location>
        <begin position="18"/>
        <end position="384"/>
    </location>
</feature>
<dbReference type="SUPFAM" id="SSF56436">
    <property type="entry name" value="C-type lectin-like"/>
    <property type="match status" value="1"/>
</dbReference>
<evidence type="ECO:0000256" key="5">
    <source>
        <dbReference type="ARBA" id="ARBA00023136"/>
    </source>
</evidence>
<comment type="function">
    <text evidence="7">May be involved in telomere capping.</text>
</comment>